<evidence type="ECO:0000313" key="2">
    <source>
        <dbReference type="Proteomes" id="UP000509458"/>
    </source>
</evidence>
<protein>
    <submittedName>
        <fullName evidence="1">Uncharacterized protein</fullName>
    </submittedName>
</protein>
<dbReference type="AlphaFoldDB" id="A0A6T9Y476"/>
<organism evidence="1 2">
    <name type="scientific">Alteromonas macleodii</name>
    <name type="common">Pseudoalteromonas macleodii</name>
    <dbReference type="NCBI Taxonomy" id="28108"/>
    <lineage>
        <taxon>Bacteria</taxon>
        <taxon>Pseudomonadati</taxon>
        <taxon>Pseudomonadota</taxon>
        <taxon>Gammaproteobacteria</taxon>
        <taxon>Alteromonadales</taxon>
        <taxon>Alteromonadaceae</taxon>
        <taxon>Alteromonas/Salinimonas group</taxon>
        <taxon>Alteromonas</taxon>
    </lineage>
</organism>
<accession>A0A6T9Y476</accession>
<dbReference type="Proteomes" id="UP000509458">
    <property type="component" value="Chromosome"/>
</dbReference>
<reference evidence="1 2" key="1">
    <citation type="submission" date="2020-06" db="EMBL/GenBank/DDBJ databases">
        <authorList>
            <person name="Duchaud E."/>
        </authorList>
    </citation>
    <scope>NUCLEOTIDE SEQUENCE [LARGE SCALE GENOMIC DNA]</scope>
    <source>
        <strain evidence="1">Alteromonas fortis</strain>
    </source>
</reference>
<dbReference type="EMBL" id="LR812090">
    <property type="protein sequence ID" value="CAB9494568.1"/>
    <property type="molecule type" value="Genomic_DNA"/>
</dbReference>
<dbReference type="RefSeq" id="WP_118493601.1">
    <property type="nucleotide sequence ID" value="NZ_LR812090.1"/>
</dbReference>
<gene>
    <name evidence="1" type="ORF">ALFOR1_31564</name>
</gene>
<sequence>MKEICEMEIAQVNGGNQLLLGVGIGLAVNYTYESIGGAAGINRYFENSWASMKSSYDYNVRRLRRTFELNRP</sequence>
<proteinExistence type="predicted"/>
<evidence type="ECO:0000313" key="1">
    <source>
        <dbReference type="EMBL" id="CAB9494568.1"/>
    </source>
</evidence>
<name>A0A6T9Y476_ALTMA</name>